<evidence type="ECO:0000256" key="4">
    <source>
        <dbReference type="ARBA" id="ARBA00022452"/>
    </source>
</evidence>
<evidence type="ECO:0000313" key="9">
    <source>
        <dbReference type="EMBL" id="REF85916.1"/>
    </source>
</evidence>
<dbReference type="GO" id="GO:0009279">
    <property type="term" value="C:cell outer membrane"/>
    <property type="evidence" value="ECO:0007669"/>
    <property type="project" value="UniProtKB-SubCell"/>
</dbReference>
<dbReference type="NCBIfam" id="TIGR01844">
    <property type="entry name" value="type_I_sec_TolC"/>
    <property type="match status" value="1"/>
</dbReference>
<keyword evidence="8" id="KW-1133">Transmembrane helix</keyword>
<reference evidence="9 10" key="1">
    <citation type="submission" date="2018-08" db="EMBL/GenBank/DDBJ databases">
        <title>Genomic Encyclopedia of Type Strains, Phase IV (KMG-IV): sequencing the most valuable type-strain genomes for metagenomic binning, comparative biology and taxonomic classification.</title>
        <authorList>
            <person name="Goeker M."/>
        </authorList>
    </citation>
    <scope>NUCLEOTIDE SEQUENCE [LARGE SCALE GENOMIC DNA]</scope>
    <source>
        <strain evidence="9 10">BW863</strain>
    </source>
</reference>
<gene>
    <name evidence="9" type="ORF">DES32_1956</name>
</gene>
<comment type="caution">
    <text evidence="9">The sequence shown here is derived from an EMBL/GenBank/DDBJ whole genome shotgun (WGS) entry which is preliminary data.</text>
</comment>
<dbReference type="GO" id="GO:0015288">
    <property type="term" value="F:porin activity"/>
    <property type="evidence" value="ECO:0007669"/>
    <property type="project" value="TreeGrafter"/>
</dbReference>
<dbReference type="SUPFAM" id="SSF56954">
    <property type="entry name" value="Outer membrane efflux proteins (OEP)"/>
    <property type="match status" value="1"/>
</dbReference>
<sequence length="490" mass="52509">MNNSGCRIGRRVLNLQARGLALRAGALVPAFALASVAMTAFPGFDSARAESMSGALVRAYGGNPDLNQQRAGVRAQDEGVPRAASAYRPTVSATGQYGFSYLNSREPGSALGISGGFGYKAATDEGVLGITATETIFNGNRNFNSVRQAETNVLGARETLRNTEQNVLQNGATAYMDVLRDTAILDLRKNNIIVLEEQLRQTRDRFNVGEVTRTDVAQAASSLASARSDYFTAQANLETSIANYHQVIGVDPAHLEPARSVESLLPYTLGQAISVAIAQHPEVQAALHQVDAAELQVKLVEGELMPTVSVVGQVAQNYNYSGETGFRLFNGTILGEVSVPIYTGGEVDAHVRQEKELLAQAELQADLQRTEVRASVVSNWGLLDTAKAVIVSDQAAVKAAEIALEGVREEARVGQRTTLDVLNAQQTLLNARVSLVSAQRDRVVASYATLAAVGELSADTLGLDVVRYDPTVHFDQVKDKWIGLRTPDGR</sequence>
<proteinExistence type="inferred from homology"/>
<dbReference type="InterPro" id="IPR010130">
    <property type="entry name" value="T1SS_OMP_TolC"/>
</dbReference>
<dbReference type="Proteomes" id="UP000256900">
    <property type="component" value="Unassembled WGS sequence"/>
</dbReference>
<keyword evidence="6 8" id="KW-0472">Membrane</keyword>
<keyword evidence="4" id="KW-1134">Transmembrane beta strand</keyword>
<evidence type="ECO:0000256" key="5">
    <source>
        <dbReference type="ARBA" id="ARBA00022692"/>
    </source>
</evidence>
<dbReference type="GO" id="GO:0015562">
    <property type="term" value="F:efflux transmembrane transporter activity"/>
    <property type="evidence" value="ECO:0007669"/>
    <property type="project" value="InterPro"/>
</dbReference>
<organism evidence="9 10">
    <name type="scientific">Methylovirgula ligni</name>
    <dbReference type="NCBI Taxonomy" id="569860"/>
    <lineage>
        <taxon>Bacteria</taxon>
        <taxon>Pseudomonadati</taxon>
        <taxon>Pseudomonadota</taxon>
        <taxon>Alphaproteobacteria</taxon>
        <taxon>Hyphomicrobiales</taxon>
        <taxon>Beijerinckiaceae</taxon>
        <taxon>Methylovirgula</taxon>
    </lineage>
</organism>
<accession>A0A3D9YTI9</accession>
<evidence type="ECO:0000256" key="6">
    <source>
        <dbReference type="ARBA" id="ARBA00023136"/>
    </source>
</evidence>
<dbReference type="InterPro" id="IPR003423">
    <property type="entry name" value="OMP_efflux"/>
</dbReference>
<dbReference type="AlphaFoldDB" id="A0A3D9YTI9"/>
<dbReference type="GO" id="GO:1990281">
    <property type="term" value="C:efflux pump complex"/>
    <property type="evidence" value="ECO:0007669"/>
    <property type="project" value="TreeGrafter"/>
</dbReference>
<evidence type="ECO:0000256" key="8">
    <source>
        <dbReference type="SAM" id="Phobius"/>
    </source>
</evidence>
<keyword evidence="3" id="KW-0813">Transport</keyword>
<protein>
    <submittedName>
        <fullName evidence="9">Outer membrane protein</fullName>
    </submittedName>
</protein>
<dbReference type="PANTHER" id="PTHR30026">
    <property type="entry name" value="OUTER MEMBRANE PROTEIN TOLC"/>
    <property type="match status" value="1"/>
</dbReference>
<name>A0A3D9YTI9_9HYPH</name>
<evidence type="ECO:0000256" key="1">
    <source>
        <dbReference type="ARBA" id="ARBA00004442"/>
    </source>
</evidence>
<dbReference type="EMBL" id="QUMO01000003">
    <property type="protein sequence ID" value="REF85916.1"/>
    <property type="molecule type" value="Genomic_DNA"/>
</dbReference>
<keyword evidence="5 8" id="KW-0812">Transmembrane</keyword>
<dbReference type="Pfam" id="PF02321">
    <property type="entry name" value="OEP"/>
    <property type="match status" value="2"/>
</dbReference>
<keyword evidence="10" id="KW-1185">Reference proteome</keyword>
<keyword evidence="7" id="KW-0998">Cell outer membrane</keyword>
<evidence type="ECO:0000256" key="3">
    <source>
        <dbReference type="ARBA" id="ARBA00022448"/>
    </source>
</evidence>
<feature type="transmembrane region" description="Helical" evidence="8">
    <location>
        <begin position="20"/>
        <end position="44"/>
    </location>
</feature>
<dbReference type="InterPro" id="IPR051906">
    <property type="entry name" value="TolC-like"/>
</dbReference>
<evidence type="ECO:0000256" key="2">
    <source>
        <dbReference type="ARBA" id="ARBA00007613"/>
    </source>
</evidence>
<evidence type="ECO:0000256" key="7">
    <source>
        <dbReference type="ARBA" id="ARBA00023237"/>
    </source>
</evidence>
<comment type="similarity">
    <text evidence="2">Belongs to the outer membrane factor (OMF) (TC 1.B.17) family.</text>
</comment>
<dbReference type="PANTHER" id="PTHR30026:SF22">
    <property type="entry name" value="OUTER MEMBRANE EFFLUX PROTEIN"/>
    <property type="match status" value="1"/>
</dbReference>
<evidence type="ECO:0000313" key="10">
    <source>
        <dbReference type="Proteomes" id="UP000256900"/>
    </source>
</evidence>
<dbReference type="Gene3D" id="1.20.1600.10">
    <property type="entry name" value="Outer membrane efflux proteins (OEP)"/>
    <property type="match status" value="1"/>
</dbReference>
<comment type="subcellular location">
    <subcellularLocation>
        <location evidence="1">Cell outer membrane</location>
    </subcellularLocation>
</comment>